<dbReference type="EC" id="3.1.3.2" evidence="3"/>
<evidence type="ECO:0000256" key="2">
    <source>
        <dbReference type="ARBA" id="ARBA00001947"/>
    </source>
</evidence>
<sequence>MQACRPWMVTEGNHEIETFPIIYPEGFKAYNTRWPMPYEESDSTSNLYYSFDVAGTHIVMLGSYTDFDADSDQYKWLQADLAKVDRTKTPWLIVLLHAPWYNTNTAHQGEDESMRQAMEELLYKARVDVVFAGHVHAYERFTRIYDNKANSSGPVYVTIGDGGNREGLALTFKKPASPLSLFREPSFGHGRLRIVNETHAHWTWHRNNDSNSVVADDVWIESLSSSSKTSSSETSYLEEQIQQTLSSSSVNDEL</sequence>
<keyword evidence="5" id="KW-0325">Glycoprotein</keyword>
<dbReference type="Pfam" id="PF14008">
    <property type="entry name" value="Metallophos_C"/>
    <property type="match status" value="1"/>
</dbReference>
<dbReference type="GO" id="GO:0003993">
    <property type="term" value="F:acid phosphatase activity"/>
    <property type="evidence" value="ECO:0007669"/>
    <property type="project" value="UniProtKB-EC"/>
</dbReference>
<evidence type="ECO:0000313" key="9">
    <source>
        <dbReference type="EMBL" id="KAJ7976104.1"/>
    </source>
</evidence>
<dbReference type="PANTHER" id="PTHR22953">
    <property type="entry name" value="ACID PHOSPHATASE RELATED"/>
    <property type="match status" value="1"/>
</dbReference>
<keyword evidence="4" id="KW-0732">Signal</keyword>
<proteinExistence type="predicted"/>
<dbReference type="SUPFAM" id="SSF56300">
    <property type="entry name" value="Metallo-dependent phosphatases"/>
    <property type="match status" value="1"/>
</dbReference>
<gene>
    <name evidence="9" type="ORF">O6P43_005925</name>
</gene>
<name>A0AAD7VHR3_QUISA</name>
<comment type="caution">
    <text evidence="9">The sequence shown here is derived from an EMBL/GenBank/DDBJ whole genome shotgun (WGS) entry which is preliminary data.</text>
</comment>
<evidence type="ECO:0000259" key="8">
    <source>
        <dbReference type="Pfam" id="PF14008"/>
    </source>
</evidence>
<reference evidence="9" key="1">
    <citation type="journal article" date="2023" name="Science">
        <title>Elucidation of the pathway for biosynthesis of saponin adjuvants from the soapbark tree.</title>
        <authorList>
            <person name="Reed J."/>
            <person name="Orme A."/>
            <person name="El-Demerdash A."/>
            <person name="Owen C."/>
            <person name="Martin L.B.B."/>
            <person name="Misra R.C."/>
            <person name="Kikuchi S."/>
            <person name="Rejzek M."/>
            <person name="Martin A.C."/>
            <person name="Harkess A."/>
            <person name="Leebens-Mack J."/>
            <person name="Louveau T."/>
            <person name="Stephenson M.J."/>
            <person name="Osbourn A."/>
        </authorList>
    </citation>
    <scope>NUCLEOTIDE SEQUENCE</scope>
    <source>
        <strain evidence="9">S10</strain>
    </source>
</reference>
<dbReference type="InterPro" id="IPR039331">
    <property type="entry name" value="PAPs-like"/>
</dbReference>
<dbReference type="Proteomes" id="UP001163823">
    <property type="component" value="Chromosome 3"/>
</dbReference>
<dbReference type="PANTHER" id="PTHR22953:SF7">
    <property type="entry name" value="PURPLE ACID PHOSPHATASE 22"/>
    <property type="match status" value="1"/>
</dbReference>
<feature type="region of interest" description="Disordered" evidence="6">
    <location>
        <begin position="226"/>
        <end position="254"/>
    </location>
</feature>
<dbReference type="CDD" id="cd00839">
    <property type="entry name" value="MPP_PAPs"/>
    <property type="match status" value="1"/>
</dbReference>
<evidence type="ECO:0000256" key="4">
    <source>
        <dbReference type="ARBA" id="ARBA00022729"/>
    </source>
</evidence>
<dbReference type="InterPro" id="IPR004843">
    <property type="entry name" value="Calcineurin-like_PHP"/>
</dbReference>
<protein>
    <recommendedName>
        <fullName evidence="3">acid phosphatase</fullName>
        <ecNumber evidence="3">3.1.3.2</ecNumber>
    </recommendedName>
</protein>
<evidence type="ECO:0000256" key="5">
    <source>
        <dbReference type="ARBA" id="ARBA00023180"/>
    </source>
</evidence>
<dbReference type="EMBL" id="JARAOO010000003">
    <property type="protein sequence ID" value="KAJ7976104.1"/>
    <property type="molecule type" value="Genomic_DNA"/>
</dbReference>
<feature type="compositionally biased region" description="Polar residues" evidence="6">
    <location>
        <begin position="240"/>
        <end position="254"/>
    </location>
</feature>
<comment type="cofactor">
    <cofactor evidence="2">
        <name>Zn(2+)</name>
        <dbReference type="ChEBI" id="CHEBI:29105"/>
    </cofactor>
</comment>
<evidence type="ECO:0000259" key="7">
    <source>
        <dbReference type="Pfam" id="PF00149"/>
    </source>
</evidence>
<dbReference type="InterPro" id="IPR025733">
    <property type="entry name" value="PAPs_C"/>
</dbReference>
<accession>A0AAD7VHR3</accession>
<dbReference type="AlphaFoldDB" id="A0AAD7VHR3"/>
<organism evidence="9 10">
    <name type="scientific">Quillaja saponaria</name>
    <name type="common">Soap bark tree</name>
    <dbReference type="NCBI Taxonomy" id="32244"/>
    <lineage>
        <taxon>Eukaryota</taxon>
        <taxon>Viridiplantae</taxon>
        <taxon>Streptophyta</taxon>
        <taxon>Embryophyta</taxon>
        <taxon>Tracheophyta</taxon>
        <taxon>Spermatophyta</taxon>
        <taxon>Magnoliopsida</taxon>
        <taxon>eudicotyledons</taxon>
        <taxon>Gunneridae</taxon>
        <taxon>Pentapetalae</taxon>
        <taxon>rosids</taxon>
        <taxon>fabids</taxon>
        <taxon>Fabales</taxon>
        <taxon>Quillajaceae</taxon>
        <taxon>Quillaja</taxon>
    </lineage>
</organism>
<evidence type="ECO:0000256" key="3">
    <source>
        <dbReference type="ARBA" id="ARBA00012646"/>
    </source>
</evidence>
<feature type="domain" description="Purple acid phosphatase C-terminal" evidence="8">
    <location>
        <begin position="153"/>
        <end position="216"/>
    </location>
</feature>
<dbReference type="KEGG" id="qsa:O6P43_005925"/>
<dbReference type="InterPro" id="IPR029052">
    <property type="entry name" value="Metallo-depent_PP-like"/>
</dbReference>
<dbReference type="Gene3D" id="3.60.21.10">
    <property type="match status" value="1"/>
</dbReference>
<comment type="catalytic activity">
    <reaction evidence="1">
        <text>a phosphate monoester + H2O = an alcohol + phosphate</text>
        <dbReference type="Rhea" id="RHEA:15017"/>
        <dbReference type="ChEBI" id="CHEBI:15377"/>
        <dbReference type="ChEBI" id="CHEBI:30879"/>
        <dbReference type="ChEBI" id="CHEBI:43474"/>
        <dbReference type="ChEBI" id="CHEBI:67140"/>
        <dbReference type="EC" id="3.1.3.2"/>
    </reaction>
</comment>
<feature type="domain" description="Calcineurin-like phosphoesterase" evidence="7">
    <location>
        <begin position="5"/>
        <end position="138"/>
    </location>
</feature>
<evidence type="ECO:0000256" key="6">
    <source>
        <dbReference type="SAM" id="MobiDB-lite"/>
    </source>
</evidence>
<evidence type="ECO:0000256" key="1">
    <source>
        <dbReference type="ARBA" id="ARBA00000032"/>
    </source>
</evidence>
<evidence type="ECO:0000313" key="10">
    <source>
        <dbReference type="Proteomes" id="UP001163823"/>
    </source>
</evidence>
<dbReference type="Pfam" id="PF00149">
    <property type="entry name" value="Metallophos"/>
    <property type="match status" value="1"/>
</dbReference>
<dbReference type="InterPro" id="IPR041792">
    <property type="entry name" value="MPP_PAP"/>
</dbReference>
<feature type="compositionally biased region" description="Low complexity" evidence="6">
    <location>
        <begin position="226"/>
        <end position="239"/>
    </location>
</feature>
<keyword evidence="10" id="KW-1185">Reference proteome</keyword>